<dbReference type="Proteomes" id="UP000219215">
    <property type="component" value="Chromosome DPRO"/>
</dbReference>
<gene>
    <name evidence="1" type="ORF">DPRO_3346</name>
</gene>
<dbReference type="EMBL" id="LT907975">
    <property type="protein sequence ID" value="SOB60259.1"/>
    <property type="molecule type" value="Genomic_DNA"/>
</dbReference>
<evidence type="ECO:0000313" key="2">
    <source>
        <dbReference type="Proteomes" id="UP000219215"/>
    </source>
</evidence>
<keyword evidence="2" id="KW-1185">Reference proteome</keyword>
<sequence>MNVITVDDIILTTKGIPIFRDAL</sequence>
<dbReference type="KEGG" id="pprf:DPRO_3346"/>
<name>A0A2C8FCV7_9BACT</name>
<dbReference type="AlphaFoldDB" id="A0A2C8FCV7"/>
<protein>
    <submittedName>
        <fullName evidence="1">Uncharacterized protein</fullName>
    </submittedName>
</protein>
<accession>A0A2C8FCV7</accession>
<organism evidence="1 2">
    <name type="scientific">Pseudodesulfovibrio profundus</name>
    <dbReference type="NCBI Taxonomy" id="57320"/>
    <lineage>
        <taxon>Bacteria</taxon>
        <taxon>Pseudomonadati</taxon>
        <taxon>Thermodesulfobacteriota</taxon>
        <taxon>Desulfovibrionia</taxon>
        <taxon>Desulfovibrionales</taxon>
        <taxon>Desulfovibrionaceae</taxon>
    </lineage>
</organism>
<evidence type="ECO:0000313" key="1">
    <source>
        <dbReference type="EMBL" id="SOB60259.1"/>
    </source>
</evidence>
<reference evidence="2" key="1">
    <citation type="submission" date="2017-09" db="EMBL/GenBank/DDBJ databases">
        <authorList>
            <person name="Regsiter A."/>
            <person name="William W."/>
        </authorList>
    </citation>
    <scope>NUCLEOTIDE SEQUENCE [LARGE SCALE GENOMIC DNA]</scope>
    <source>
        <strain evidence="2">500-1</strain>
    </source>
</reference>
<proteinExistence type="predicted"/>